<keyword evidence="2" id="KW-1185">Reference proteome</keyword>
<dbReference type="InterPro" id="IPR012340">
    <property type="entry name" value="NA-bd_OB-fold"/>
</dbReference>
<evidence type="ECO:0008006" key="3">
    <source>
        <dbReference type="Google" id="ProtNLM"/>
    </source>
</evidence>
<name>A0AAN9IMP1_CROPI</name>
<reference evidence="1 2" key="1">
    <citation type="submission" date="2024-01" db="EMBL/GenBank/DDBJ databases">
        <title>The genomes of 5 underutilized Papilionoideae crops provide insights into root nodulation and disease resistanc.</title>
        <authorList>
            <person name="Yuan L."/>
        </authorList>
    </citation>
    <scope>NUCLEOTIDE SEQUENCE [LARGE SCALE GENOMIC DNA]</scope>
    <source>
        <strain evidence="1">ZHUSHIDOU_FW_LH</strain>
        <tissue evidence="1">Leaf</tissue>
    </source>
</reference>
<evidence type="ECO:0000313" key="2">
    <source>
        <dbReference type="Proteomes" id="UP001372338"/>
    </source>
</evidence>
<dbReference type="Proteomes" id="UP001372338">
    <property type="component" value="Unassembled WGS sequence"/>
</dbReference>
<gene>
    <name evidence="1" type="ORF">RIF29_11830</name>
</gene>
<protein>
    <recommendedName>
        <fullName evidence="3">Replication factor A C-terminal domain-containing protein</fullName>
    </recommendedName>
</protein>
<dbReference type="AlphaFoldDB" id="A0AAN9IMP1"/>
<dbReference type="Gene3D" id="2.40.50.140">
    <property type="entry name" value="Nucleic acid-binding proteins"/>
    <property type="match status" value="1"/>
</dbReference>
<sequence length="377" mass="41579">MLLKRWWCFRLVKFSINKVGLFATHATTLMFNPDSIETIKFRIRIDQRSLCDTLPVLYQSGSMSGYAGHFIRSACRRTLASLSEDCMGGPFAIVAKVDHVHIDSQWWLPQCICKGNISWRGSTMWCDLCSRVPLCTKPRNKLKLSVDDGTSQAIFNVFDRDIRYMLGMSCADLISLYYNGQPEAPLLLPPPPYLSTLNSRSFLFKVEQGRIDSGSMRMSFLVSGVAQLSDLIDQLASLPSLVTPAKDTLLAPFSTHLVDGLGNSGSGLLSPKFPPLLPTSPLYPVTCADVTAQPVATTMPCQDLCVNFNVALDFPLVGLKRNYSQIASIANVVQLQPTVPNCEMNDIEVVSPDNATSSASSYHTFDVAIPAKRPRNK</sequence>
<organism evidence="1 2">
    <name type="scientific">Crotalaria pallida</name>
    <name type="common">Smooth rattlebox</name>
    <name type="synonym">Crotalaria striata</name>
    <dbReference type="NCBI Taxonomy" id="3830"/>
    <lineage>
        <taxon>Eukaryota</taxon>
        <taxon>Viridiplantae</taxon>
        <taxon>Streptophyta</taxon>
        <taxon>Embryophyta</taxon>
        <taxon>Tracheophyta</taxon>
        <taxon>Spermatophyta</taxon>
        <taxon>Magnoliopsida</taxon>
        <taxon>eudicotyledons</taxon>
        <taxon>Gunneridae</taxon>
        <taxon>Pentapetalae</taxon>
        <taxon>rosids</taxon>
        <taxon>fabids</taxon>
        <taxon>Fabales</taxon>
        <taxon>Fabaceae</taxon>
        <taxon>Papilionoideae</taxon>
        <taxon>50 kb inversion clade</taxon>
        <taxon>genistoids sensu lato</taxon>
        <taxon>core genistoids</taxon>
        <taxon>Crotalarieae</taxon>
        <taxon>Crotalaria</taxon>
    </lineage>
</organism>
<comment type="caution">
    <text evidence="1">The sequence shown here is derived from an EMBL/GenBank/DDBJ whole genome shotgun (WGS) entry which is preliminary data.</text>
</comment>
<dbReference type="SUPFAM" id="SSF50249">
    <property type="entry name" value="Nucleic acid-binding proteins"/>
    <property type="match status" value="1"/>
</dbReference>
<dbReference type="EMBL" id="JAYWIO010000002">
    <property type="protein sequence ID" value="KAK7282781.1"/>
    <property type="molecule type" value="Genomic_DNA"/>
</dbReference>
<accession>A0AAN9IMP1</accession>
<proteinExistence type="predicted"/>
<evidence type="ECO:0000313" key="1">
    <source>
        <dbReference type="EMBL" id="KAK7282781.1"/>
    </source>
</evidence>